<gene>
    <name evidence="1" type="ORF">ACFOU2_24595</name>
</gene>
<dbReference type="RefSeq" id="WP_377918917.1">
    <property type="nucleotide sequence ID" value="NZ_JBHRZT010000073.1"/>
</dbReference>
<sequence>MAETLNKGILPDPFNSLRALYIFHLITRHIFIQSRGITIGDPDNLNSPSRVHLCGWRQPRKGGASRLGLENLAWPFFGQVEFSKSIYIVDKNLRNQVVKANHFSEDVRKANVTGEGHDYWVDASTGFSAQEQDALINIY</sequence>
<evidence type="ECO:0000313" key="1">
    <source>
        <dbReference type="EMBL" id="MFC3886497.1"/>
    </source>
</evidence>
<dbReference type="EMBL" id="JBHRZT010000073">
    <property type="protein sequence ID" value="MFC3886497.1"/>
    <property type="molecule type" value="Genomic_DNA"/>
</dbReference>
<comment type="caution">
    <text evidence="1">The sequence shown here is derived from an EMBL/GenBank/DDBJ whole genome shotgun (WGS) entry which is preliminary data.</text>
</comment>
<keyword evidence="2" id="KW-1185">Reference proteome</keyword>
<name>A0ABV8BBI1_9BACI</name>
<organism evidence="1 2">
    <name type="scientific">Bacillus songklensis</name>
    <dbReference type="NCBI Taxonomy" id="1069116"/>
    <lineage>
        <taxon>Bacteria</taxon>
        <taxon>Bacillati</taxon>
        <taxon>Bacillota</taxon>
        <taxon>Bacilli</taxon>
        <taxon>Bacillales</taxon>
        <taxon>Bacillaceae</taxon>
        <taxon>Bacillus</taxon>
    </lineage>
</organism>
<reference evidence="2" key="1">
    <citation type="journal article" date="2019" name="Int. J. Syst. Evol. Microbiol.">
        <title>The Global Catalogue of Microorganisms (GCM) 10K type strain sequencing project: providing services to taxonomists for standard genome sequencing and annotation.</title>
        <authorList>
            <consortium name="The Broad Institute Genomics Platform"/>
            <consortium name="The Broad Institute Genome Sequencing Center for Infectious Disease"/>
            <person name="Wu L."/>
            <person name="Ma J."/>
        </authorList>
    </citation>
    <scope>NUCLEOTIDE SEQUENCE [LARGE SCALE GENOMIC DNA]</scope>
    <source>
        <strain evidence="2">CCUG 61889</strain>
    </source>
</reference>
<dbReference type="Proteomes" id="UP001595752">
    <property type="component" value="Unassembled WGS sequence"/>
</dbReference>
<evidence type="ECO:0000313" key="2">
    <source>
        <dbReference type="Proteomes" id="UP001595752"/>
    </source>
</evidence>
<accession>A0ABV8BBI1</accession>
<protein>
    <submittedName>
        <fullName evidence="1">Uncharacterized protein</fullName>
    </submittedName>
</protein>
<proteinExistence type="predicted"/>